<keyword evidence="1" id="KW-0805">Transcription regulation</keyword>
<evidence type="ECO:0000256" key="3">
    <source>
        <dbReference type="ARBA" id="ARBA00023163"/>
    </source>
</evidence>
<dbReference type="PROSITE" id="PS01124">
    <property type="entry name" value="HTH_ARAC_FAMILY_2"/>
    <property type="match status" value="1"/>
</dbReference>
<dbReference type="GO" id="GO:0003700">
    <property type="term" value="F:DNA-binding transcription factor activity"/>
    <property type="evidence" value="ECO:0007669"/>
    <property type="project" value="InterPro"/>
</dbReference>
<gene>
    <name evidence="5" type="ORF">LEA_13042</name>
</gene>
<organism evidence="5">
    <name type="scientific">human gut metagenome</name>
    <dbReference type="NCBI Taxonomy" id="408170"/>
    <lineage>
        <taxon>unclassified sequences</taxon>
        <taxon>metagenomes</taxon>
        <taxon>organismal metagenomes</taxon>
    </lineage>
</organism>
<evidence type="ECO:0000256" key="2">
    <source>
        <dbReference type="ARBA" id="ARBA00023125"/>
    </source>
</evidence>
<feature type="non-terminal residue" evidence="5">
    <location>
        <position position="1"/>
    </location>
</feature>
<dbReference type="SUPFAM" id="SSF46689">
    <property type="entry name" value="Homeodomain-like"/>
    <property type="match status" value="2"/>
</dbReference>
<proteinExistence type="predicted"/>
<dbReference type="InterPro" id="IPR018060">
    <property type="entry name" value="HTH_AraC"/>
</dbReference>
<sequence length="101" mass="11470">ENVKAIEEYIRKNYHNPNLGLAMVSAEFNLSEGYLSAIFKKETGTNFAEYLEQLRVKAACVLLQDGCKVSDLPERLGYNSIQSFRRAFKRVMGVSPSEYRG</sequence>
<reference evidence="5" key="1">
    <citation type="journal article" date="2013" name="Environ. Microbiol.">
        <title>Microbiota from the distal guts of lean and obese adolescents exhibit partial functional redundancy besides clear differences in community structure.</title>
        <authorList>
            <person name="Ferrer M."/>
            <person name="Ruiz A."/>
            <person name="Lanza F."/>
            <person name="Haange S.B."/>
            <person name="Oberbach A."/>
            <person name="Till H."/>
            <person name="Bargiela R."/>
            <person name="Campoy C."/>
            <person name="Segura M.T."/>
            <person name="Richter M."/>
            <person name="von Bergen M."/>
            <person name="Seifert J."/>
            <person name="Suarez A."/>
        </authorList>
    </citation>
    <scope>NUCLEOTIDE SEQUENCE</scope>
</reference>
<keyword evidence="2" id="KW-0238">DNA-binding</keyword>
<dbReference type="EMBL" id="AJWY01008834">
    <property type="protein sequence ID" value="EKC60099.1"/>
    <property type="molecule type" value="Genomic_DNA"/>
</dbReference>
<dbReference type="InterPro" id="IPR020449">
    <property type="entry name" value="Tscrpt_reg_AraC-type_HTH"/>
</dbReference>
<dbReference type="PANTHER" id="PTHR43280">
    <property type="entry name" value="ARAC-FAMILY TRANSCRIPTIONAL REGULATOR"/>
    <property type="match status" value="1"/>
</dbReference>
<dbReference type="Gene3D" id="1.10.10.60">
    <property type="entry name" value="Homeodomain-like"/>
    <property type="match status" value="2"/>
</dbReference>
<comment type="caution">
    <text evidence="5">The sequence shown here is derived from an EMBL/GenBank/DDBJ whole genome shotgun (WGS) entry which is preliminary data.</text>
</comment>
<evidence type="ECO:0000313" key="5">
    <source>
        <dbReference type="EMBL" id="EKC60099.1"/>
    </source>
</evidence>
<keyword evidence="3" id="KW-0804">Transcription</keyword>
<dbReference type="AlphaFoldDB" id="K1SXP8"/>
<accession>K1SXP8</accession>
<protein>
    <submittedName>
        <fullName evidence="5">AraC family transcriptional regulator</fullName>
    </submittedName>
</protein>
<name>K1SXP8_9ZZZZ</name>
<dbReference type="SMART" id="SM00342">
    <property type="entry name" value="HTH_ARAC"/>
    <property type="match status" value="1"/>
</dbReference>
<dbReference type="PANTHER" id="PTHR43280:SF2">
    <property type="entry name" value="HTH-TYPE TRANSCRIPTIONAL REGULATOR EXSA"/>
    <property type="match status" value="1"/>
</dbReference>
<feature type="domain" description="HTH araC/xylS-type" evidence="4">
    <location>
        <begin position="4"/>
        <end position="101"/>
    </location>
</feature>
<evidence type="ECO:0000259" key="4">
    <source>
        <dbReference type="PROSITE" id="PS01124"/>
    </source>
</evidence>
<evidence type="ECO:0000256" key="1">
    <source>
        <dbReference type="ARBA" id="ARBA00023015"/>
    </source>
</evidence>
<dbReference type="GO" id="GO:0043565">
    <property type="term" value="F:sequence-specific DNA binding"/>
    <property type="evidence" value="ECO:0007669"/>
    <property type="project" value="InterPro"/>
</dbReference>
<dbReference type="PRINTS" id="PR00032">
    <property type="entry name" value="HTHARAC"/>
</dbReference>
<dbReference type="InterPro" id="IPR009057">
    <property type="entry name" value="Homeodomain-like_sf"/>
</dbReference>
<dbReference type="Pfam" id="PF12833">
    <property type="entry name" value="HTH_18"/>
    <property type="match status" value="1"/>
</dbReference>